<accession>A0ABT9WRP2</accession>
<proteinExistence type="predicted"/>
<feature type="transmembrane region" description="Helical" evidence="1">
    <location>
        <begin position="204"/>
        <end position="225"/>
    </location>
</feature>
<feature type="transmembrane region" description="Helical" evidence="1">
    <location>
        <begin position="283"/>
        <end position="304"/>
    </location>
</feature>
<organism evidence="2 3">
    <name type="scientific">Bacillus chungangensis</name>
    <dbReference type="NCBI Taxonomy" id="587633"/>
    <lineage>
        <taxon>Bacteria</taxon>
        <taxon>Bacillati</taxon>
        <taxon>Bacillota</taxon>
        <taxon>Bacilli</taxon>
        <taxon>Bacillales</taxon>
        <taxon>Bacillaceae</taxon>
        <taxon>Bacillus</taxon>
    </lineage>
</organism>
<sequence length="313" mass="36077">MSQLFKQEILYGIYSKTYFYIILFLVSLFVLVSYTNYSVAMSAYNSFLHTENFYKENNLDIEKDLEGEYELNYDGNQDVVENPILYEKEMVSTYVYTASPKYALTQFLESAFLYFPIVFGTIGLLIAIFDFKYKTIKLKTVRESKFGFGIVKQASLMVSGLFILSIALIIAFLINYFFYYKISEAIPISEFQSSLSNAEPNSTLLLRFFFAYVISVIFMTIGYTLGIMFKNIYIGFILIAIYMFFLPSFVVFDLKNSLHYLGNRIYDFYGVLSIESGKDGTTLITSVCVVLFTLIVSFVINIIITEKRSSFES</sequence>
<dbReference type="Proteomes" id="UP001223586">
    <property type="component" value="Unassembled WGS sequence"/>
</dbReference>
<keyword evidence="3" id="KW-1185">Reference proteome</keyword>
<evidence type="ECO:0000313" key="3">
    <source>
        <dbReference type="Proteomes" id="UP001223586"/>
    </source>
</evidence>
<evidence type="ECO:0000313" key="2">
    <source>
        <dbReference type="EMBL" id="MDQ0175963.1"/>
    </source>
</evidence>
<feature type="transmembrane region" description="Helical" evidence="1">
    <location>
        <begin position="111"/>
        <end position="133"/>
    </location>
</feature>
<gene>
    <name evidence="2" type="ORF">J2S08_001799</name>
</gene>
<evidence type="ECO:0008006" key="4">
    <source>
        <dbReference type="Google" id="ProtNLM"/>
    </source>
</evidence>
<keyword evidence="1" id="KW-0472">Membrane</keyword>
<feature type="transmembrane region" description="Helical" evidence="1">
    <location>
        <begin position="18"/>
        <end position="37"/>
    </location>
</feature>
<feature type="transmembrane region" description="Helical" evidence="1">
    <location>
        <begin position="154"/>
        <end position="179"/>
    </location>
</feature>
<keyword evidence="1" id="KW-1133">Transmembrane helix</keyword>
<protein>
    <recommendedName>
        <fullName evidence="4">ABC transporter permease</fullName>
    </recommendedName>
</protein>
<dbReference type="RefSeq" id="WP_307228722.1">
    <property type="nucleotide sequence ID" value="NZ_JAUSTT010000009.1"/>
</dbReference>
<feature type="transmembrane region" description="Helical" evidence="1">
    <location>
        <begin position="232"/>
        <end position="252"/>
    </location>
</feature>
<reference evidence="2 3" key="1">
    <citation type="submission" date="2023-07" db="EMBL/GenBank/DDBJ databases">
        <title>Genomic Encyclopedia of Type Strains, Phase IV (KMG-IV): sequencing the most valuable type-strain genomes for metagenomic binning, comparative biology and taxonomic classification.</title>
        <authorList>
            <person name="Goeker M."/>
        </authorList>
    </citation>
    <scope>NUCLEOTIDE SEQUENCE [LARGE SCALE GENOMIC DNA]</scope>
    <source>
        <strain evidence="2 3">DSM 23837</strain>
    </source>
</reference>
<keyword evidence="1" id="KW-0812">Transmembrane</keyword>
<comment type="caution">
    <text evidence="2">The sequence shown here is derived from an EMBL/GenBank/DDBJ whole genome shotgun (WGS) entry which is preliminary data.</text>
</comment>
<name>A0ABT9WRP2_9BACI</name>
<evidence type="ECO:0000256" key="1">
    <source>
        <dbReference type="SAM" id="Phobius"/>
    </source>
</evidence>
<dbReference type="EMBL" id="JAUSTT010000009">
    <property type="protein sequence ID" value="MDQ0175963.1"/>
    <property type="molecule type" value="Genomic_DNA"/>
</dbReference>